<dbReference type="OrthoDB" id="9802035at2"/>
<evidence type="ECO:0000313" key="9">
    <source>
        <dbReference type="EMBL" id="SFH28051.1"/>
    </source>
</evidence>
<accession>A0A1I2YTT3</accession>
<keyword evidence="2" id="KW-0533">Nickel</keyword>
<dbReference type="InterPro" id="IPR003495">
    <property type="entry name" value="CobW/HypB/UreG_nucleotide-bd"/>
</dbReference>
<dbReference type="Proteomes" id="UP000199337">
    <property type="component" value="Unassembled WGS sequence"/>
</dbReference>
<dbReference type="Gene3D" id="3.40.50.300">
    <property type="entry name" value="P-loop containing nucleotide triphosphate hydrolases"/>
    <property type="match status" value="1"/>
</dbReference>
<dbReference type="STRING" id="341036.SAMN05660649_04577"/>
<evidence type="ECO:0000256" key="5">
    <source>
        <dbReference type="ARBA" id="ARBA00022801"/>
    </source>
</evidence>
<dbReference type="InterPro" id="IPR027417">
    <property type="entry name" value="P-loop_NTPase"/>
</dbReference>
<comment type="similarity">
    <text evidence="1">Belongs to the SIMIBI class G3E GTPase family. HypB/HupM subfamily.</text>
</comment>
<sequence>MKVILAKDLLSVTNVKGEHNRDIFEKNGLLALNIISSPGAGKTTLLEVTMSLIKHKYNFGIIEGDLYTSRDARRLSEHARSIVQINTCGICHLNAEMVARALDDLVLDALDIIIIENVGNLVCPASFYLGETCKVALLSVPEGSDKPAKYPGLFKEARAVVINKADLLPYTDFDLPGCIQELQEINPGAEIFVISATTGAGMEKWVSWLEKMVQSVKQLPRSGMDVRLPDTDS</sequence>
<dbReference type="GO" id="GO:0003924">
    <property type="term" value="F:GTPase activity"/>
    <property type="evidence" value="ECO:0007669"/>
    <property type="project" value="InterPro"/>
</dbReference>
<gene>
    <name evidence="9" type="ORF">SAMN05660649_04577</name>
</gene>
<keyword evidence="6" id="KW-0862">Zinc</keyword>
<dbReference type="InterPro" id="IPR004392">
    <property type="entry name" value="Hyd_mat_HypB"/>
</dbReference>
<dbReference type="RefSeq" id="WP_092474807.1">
    <property type="nucleotide sequence ID" value="NZ_FOOX01000022.1"/>
</dbReference>
<protein>
    <submittedName>
        <fullName evidence="9">Hydrogenase nickel incorporation protein HypB</fullName>
    </submittedName>
</protein>
<keyword evidence="7" id="KW-0342">GTP-binding</keyword>
<reference evidence="10" key="1">
    <citation type="submission" date="2016-10" db="EMBL/GenBank/DDBJ databases">
        <authorList>
            <person name="Varghese N."/>
            <person name="Submissions S."/>
        </authorList>
    </citation>
    <scope>NUCLEOTIDE SEQUENCE [LARGE SCALE GENOMIC DNA]</scope>
    <source>
        <strain evidence="10">DSM 17038</strain>
    </source>
</reference>
<evidence type="ECO:0000256" key="6">
    <source>
        <dbReference type="ARBA" id="ARBA00022833"/>
    </source>
</evidence>
<feature type="domain" description="CobW/HypB/UreG nucleotide-binding" evidence="8">
    <location>
        <begin position="33"/>
        <end position="192"/>
    </location>
</feature>
<dbReference type="Pfam" id="PF02492">
    <property type="entry name" value="cobW"/>
    <property type="match status" value="1"/>
</dbReference>
<keyword evidence="10" id="KW-1185">Reference proteome</keyword>
<keyword evidence="5" id="KW-0378">Hydrolase</keyword>
<dbReference type="PANTHER" id="PTHR30134">
    <property type="entry name" value="HYDROGENASE PROTEIN ASSEMBLY PROTEIN, NICKEL CHAPERONE"/>
    <property type="match status" value="1"/>
</dbReference>
<evidence type="ECO:0000256" key="3">
    <source>
        <dbReference type="ARBA" id="ARBA00022723"/>
    </source>
</evidence>
<dbReference type="PIRSF" id="PIRSF005624">
    <property type="entry name" value="Ni-bind_GTPase"/>
    <property type="match status" value="1"/>
</dbReference>
<dbReference type="SUPFAM" id="SSF52540">
    <property type="entry name" value="P-loop containing nucleoside triphosphate hydrolases"/>
    <property type="match status" value="1"/>
</dbReference>
<evidence type="ECO:0000259" key="8">
    <source>
        <dbReference type="Pfam" id="PF02492"/>
    </source>
</evidence>
<name>A0A1I2YTT3_9FIRM</name>
<evidence type="ECO:0000256" key="4">
    <source>
        <dbReference type="ARBA" id="ARBA00022741"/>
    </source>
</evidence>
<dbReference type="GO" id="GO:0051604">
    <property type="term" value="P:protein maturation"/>
    <property type="evidence" value="ECO:0007669"/>
    <property type="project" value="InterPro"/>
</dbReference>
<dbReference type="GO" id="GO:0008270">
    <property type="term" value="F:zinc ion binding"/>
    <property type="evidence" value="ECO:0007669"/>
    <property type="project" value="TreeGrafter"/>
</dbReference>
<dbReference type="GO" id="GO:0016151">
    <property type="term" value="F:nickel cation binding"/>
    <property type="evidence" value="ECO:0007669"/>
    <property type="project" value="InterPro"/>
</dbReference>
<evidence type="ECO:0000256" key="7">
    <source>
        <dbReference type="ARBA" id="ARBA00023134"/>
    </source>
</evidence>
<evidence type="ECO:0000313" key="10">
    <source>
        <dbReference type="Proteomes" id="UP000199337"/>
    </source>
</evidence>
<evidence type="ECO:0000256" key="1">
    <source>
        <dbReference type="ARBA" id="ARBA00006211"/>
    </source>
</evidence>
<organism evidence="9 10">
    <name type="scientific">Desulfotruncus arcticus DSM 17038</name>
    <dbReference type="NCBI Taxonomy" id="1121424"/>
    <lineage>
        <taxon>Bacteria</taxon>
        <taxon>Bacillati</taxon>
        <taxon>Bacillota</taxon>
        <taxon>Clostridia</taxon>
        <taxon>Eubacteriales</taxon>
        <taxon>Desulfallaceae</taxon>
        <taxon>Desulfotruncus</taxon>
    </lineage>
</organism>
<evidence type="ECO:0000256" key="2">
    <source>
        <dbReference type="ARBA" id="ARBA00022596"/>
    </source>
</evidence>
<dbReference type="NCBIfam" id="TIGR00073">
    <property type="entry name" value="hypB"/>
    <property type="match status" value="1"/>
</dbReference>
<proteinExistence type="inferred from homology"/>
<dbReference type="GO" id="GO:0005525">
    <property type="term" value="F:GTP binding"/>
    <property type="evidence" value="ECO:0007669"/>
    <property type="project" value="UniProtKB-KW"/>
</dbReference>
<keyword evidence="4" id="KW-0547">Nucleotide-binding</keyword>
<keyword evidence="3" id="KW-0479">Metal-binding</keyword>
<dbReference type="AlphaFoldDB" id="A0A1I2YTT3"/>
<dbReference type="EMBL" id="FOOX01000022">
    <property type="protein sequence ID" value="SFH28051.1"/>
    <property type="molecule type" value="Genomic_DNA"/>
</dbReference>
<dbReference type="PANTHER" id="PTHR30134:SF2">
    <property type="entry name" value="HYDROGENASE MATURATION FACTOR HYPB"/>
    <property type="match status" value="1"/>
</dbReference>